<name>A0A0C2S1P4_AMAMK</name>
<evidence type="ECO:0000256" key="2">
    <source>
        <dbReference type="SAM" id="Phobius"/>
    </source>
</evidence>
<feature type="region of interest" description="Disordered" evidence="1">
    <location>
        <begin position="649"/>
        <end position="1272"/>
    </location>
</feature>
<accession>A0A0C2S1P4</accession>
<feature type="compositionally biased region" description="Pro residues" evidence="1">
    <location>
        <begin position="708"/>
        <end position="720"/>
    </location>
</feature>
<dbReference type="STRING" id="946122.A0A0C2S1P4"/>
<feature type="compositionally biased region" description="Low complexity" evidence="1">
    <location>
        <begin position="1143"/>
        <end position="1162"/>
    </location>
</feature>
<feature type="compositionally biased region" description="Low complexity" evidence="1">
    <location>
        <begin position="389"/>
        <end position="402"/>
    </location>
</feature>
<proteinExistence type="predicted"/>
<feature type="compositionally biased region" description="Polar residues" evidence="1">
    <location>
        <begin position="925"/>
        <end position="934"/>
    </location>
</feature>
<feature type="compositionally biased region" description="Basic and acidic residues" evidence="1">
    <location>
        <begin position="661"/>
        <end position="672"/>
    </location>
</feature>
<sequence length="1272" mass="137350">MDSIVQFTVNDTSPTVSYSSDNWTPCFTDIGCLWINQSQAATPTGASYHLTSTAGAFFTLKWRGTGVLLKGTATRRANYSVWLDNSLVKHPNPSQNILASIQNATLQDHNVTLVVNNGTLDDHFNVSYTGAVIYVDDTAAGSTVSLNETEIKYNGSWSDSDQFRLSNATGDVASTSVQGLSFFLYGKTSPSSGLYSVSLAASNNNNNTINRRFNANYSSTTLPANTPYMNSDALLYYASDLDPTLSYNVTVTNQGGGDLFIRSDGFRVFQYKSPPATTSVASNSPTSKTSTSTIAAIVLGVFLFILFAVLLLFYICVYRPRNRRCREEFDALNADKAEAEDERDMNTVMQLEEARISQSSSYRRRLARIISMIAPTEMSKRPSWRTDSQHLQPLSPLSPLSPASTHKSDLILDISRRPSKKRDADPVRYTDQPSTEEDGTIFVHVPTSTLESEPQRPPNPRDEGSSVILHHRLKSSPDATIPVSPSISSGGGTQSRGRGSQNSSQPRSGRFSFPFSLSIPYVHTRSVTEDGNGEGRNGRRSRMDHRRIESGRGGQGGDDTTSMSTIVFAEVPKVPPPPDKVKETTWDIRKSVKSFMSGLSGAGKRWYNARASAKAGEVIYPFVAVSSTTPTQRRALSAGGGLLIIGRDRRSSVGGATDDVESPRTDSRREENEPPTGTDITPLSYATESDDDFPSGEVEPQDAYTEPSPAPPPPPPPPQQQEPFSSHPYAAAGLLSDSEAPSRMNVVGLQNASSEGSRQRPQTAPAPSKVGFRQLPVIPRAPPVAHSVSPRARPHTAGGPVSGHMTSHDTIITGGRAIRALPPLPVPSAPKPTVQIASSSAEQAHTAQKSPLTPQSAVQDDTSSLPPPYPQSGHSKSSQRASDSTRSTHSSLRPPFLNVREISPFEVNFPCTDDEQSQDEDKTKPSGSPSTARTRPTLEIPSTDGLHHPAAAITPRTARSTAQYSFLDFATNSSSSNKEGSSREKSEPSPISDAGPSRLSDIPPLPILPMRFLDEPSRLEDKEEDLDHHMHHSRRTFGQKRRSSAGSFYYNPADNVSLASPSTSSFTHQSHHTHQSYQTGPSHEGQRLSSQSSQRRQHASWRATFGGRIEGDIPEEATPSDSSFPFSLPARGSPADPQPITASASQSPPSRSSPPGLLPEPSDQIPHDVSQGEARRSYMSTSSAGHSAHVHPFSVGSNDPSQYAPQVQIEPISPESTDDVSVSSPIQFRAGGIRRTSSGDVQPVSHRRPTHTRDGGSSSSGSGDLRHPFSIP</sequence>
<dbReference type="AlphaFoldDB" id="A0A0C2S1P4"/>
<evidence type="ECO:0000313" key="4">
    <source>
        <dbReference type="Proteomes" id="UP000054549"/>
    </source>
</evidence>
<dbReference type="InParanoid" id="A0A0C2S1P4"/>
<feature type="transmembrane region" description="Helical" evidence="2">
    <location>
        <begin position="294"/>
        <end position="317"/>
    </location>
</feature>
<feature type="compositionally biased region" description="Polar residues" evidence="1">
    <location>
        <begin position="678"/>
        <end position="687"/>
    </location>
</feature>
<feature type="region of interest" description="Disordered" evidence="1">
    <location>
        <begin position="378"/>
        <end position="441"/>
    </location>
</feature>
<keyword evidence="2" id="KW-0812">Transmembrane</keyword>
<feature type="compositionally biased region" description="Basic and acidic residues" evidence="1">
    <location>
        <begin position="406"/>
        <end position="428"/>
    </location>
</feature>
<dbReference type="HOGENOM" id="CLU_263819_0_0_1"/>
<organism evidence="3 4">
    <name type="scientific">Amanita muscaria (strain Koide BX008)</name>
    <dbReference type="NCBI Taxonomy" id="946122"/>
    <lineage>
        <taxon>Eukaryota</taxon>
        <taxon>Fungi</taxon>
        <taxon>Dikarya</taxon>
        <taxon>Basidiomycota</taxon>
        <taxon>Agaricomycotina</taxon>
        <taxon>Agaricomycetes</taxon>
        <taxon>Agaricomycetidae</taxon>
        <taxon>Agaricales</taxon>
        <taxon>Pluteineae</taxon>
        <taxon>Amanitaceae</taxon>
        <taxon>Amanita</taxon>
    </lineage>
</organism>
<feature type="compositionally biased region" description="Polar residues" evidence="1">
    <location>
        <begin position="872"/>
        <end position="891"/>
    </location>
</feature>
<protein>
    <submittedName>
        <fullName evidence="3">Uncharacterized protein</fullName>
    </submittedName>
</protein>
<feature type="compositionally biased region" description="Polar residues" evidence="1">
    <location>
        <begin position="1195"/>
        <end position="1205"/>
    </location>
</feature>
<feature type="compositionally biased region" description="Polar residues" evidence="1">
    <location>
        <begin position="748"/>
        <end position="762"/>
    </location>
</feature>
<evidence type="ECO:0000256" key="1">
    <source>
        <dbReference type="SAM" id="MobiDB-lite"/>
    </source>
</evidence>
<dbReference type="EMBL" id="KN818415">
    <property type="protein sequence ID" value="KIL56550.1"/>
    <property type="molecule type" value="Genomic_DNA"/>
</dbReference>
<feature type="compositionally biased region" description="Polar residues" evidence="1">
    <location>
        <begin position="835"/>
        <end position="864"/>
    </location>
</feature>
<dbReference type="Gene3D" id="2.60.120.260">
    <property type="entry name" value="Galactose-binding domain-like"/>
    <property type="match status" value="1"/>
</dbReference>
<feature type="compositionally biased region" description="Basic and acidic residues" evidence="1">
    <location>
        <begin position="1012"/>
        <end position="1028"/>
    </location>
</feature>
<keyword evidence="2" id="KW-0472">Membrane</keyword>
<feature type="compositionally biased region" description="Low complexity" evidence="1">
    <location>
        <begin position="495"/>
        <end position="510"/>
    </location>
</feature>
<evidence type="ECO:0000313" key="3">
    <source>
        <dbReference type="EMBL" id="KIL56550.1"/>
    </source>
</evidence>
<reference evidence="3 4" key="1">
    <citation type="submission" date="2014-04" db="EMBL/GenBank/DDBJ databases">
        <title>Evolutionary Origins and Diversification of the Mycorrhizal Mutualists.</title>
        <authorList>
            <consortium name="DOE Joint Genome Institute"/>
            <consortium name="Mycorrhizal Genomics Consortium"/>
            <person name="Kohler A."/>
            <person name="Kuo A."/>
            <person name="Nagy L.G."/>
            <person name="Floudas D."/>
            <person name="Copeland A."/>
            <person name="Barry K.W."/>
            <person name="Cichocki N."/>
            <person name="Veneault-Fourrey C."/>
            <person name="LaButti K."/>
            <person name="Lindquist E.A."/>
            <person name="Lipzen A."/>
            <person name="Lundell T."/>
            <person name="Morin E."/>
            <person name="Murat C."/>
            <person name="Riley R."/>
            <person name="Ohm R."/>
            <person name="Sun H."/>
            <person name="Tunlid A."/>
            <person name="Henrissat B."/>
            <person name="Grigoriev I.V."/>
            <person name="Hibbett D.S."/>
            <person name="Martin F."/>
        </authorList>
    </citation>
    <scope>NUCLEOTIDE SEQUENCE [LARGE SCALE GENOMIC DNA]</scope>
    <source>
        <strain evidence="3 4">Koide BX008</strain>
    </source>
</reference>
<feature type="region of interest" description="Disordered" evidence="1">
    <location>
        <begin position="474"/>
        <end position="561"/>
    </location>
</feature>
<keyword evidence="2" id="KW-1133">Transmembrane helix</keyword>
<feature type="compositionally biased region" description="Basic residues" evidence="1">
    <location>
        <begin position="1029"/>
        <end position="1043"/>
    </location>
</feature>
<gene>
    <name evidence="3" type="ORF">M378DRAFT_16985</name>
</gene>
<keyword evidence="4" id="KW-1185">Reference proteome</keyword>
<dbReference type="Proteomes" id="UP000054549">
    <property type="component" value="Unassembled WGS sequence"/>
</dbReference>
<dbReference type="OrthoDB" id="2576334at2759"/>